<gene>
    <name evidence="3" type="ORF">HK100_000918</name>
</gene>
<protein>
    <recommendedName>
        <fullName evidence="2">Heterokaryon incompatibility domain-containing protein</fullName>
    </recommendedName>
</protein>
<dbReference type="AlphaFoldDB" id="A0AAD5T058"/>
<accession>A0AAD5T058</accession>
<dbReference type="InterPro" id="IPR010730">
    <property type="entry name" value="HET"/>
</dbReference>
<organism evidence="3 4">
    <name type="scientific">Physocladia obscura</name>
    <dbReference type="NCBI Taxonomy" id="109957"/>
    <lineage>
        <taxon>Eukaryota</taxon>
        <taxon>Fungi</taxon>
        <taxon>Fungi incertae sedis</taxon>
        <taxon>Chytridiomycota</taxon>
        <taxon>Chytridiomycota incertae sedis</taxon>
        <taxon>Chytridiomycetes</taxon>
        <taxon>Chytridiales</taxon>
        <taxon>Chytriomycetaceae</taxon>
        <taxon>Physocladia</taxon>
    </lineage>
</organism>
<feature type="domain" description="Heterokaryon incompatibility" evidence="2">
    <location>
        <begin position="340"/>
        <end position="439"/>
    </location>
</feature>
<dbReference type="Pfam" id="PF06985">
    <property type="entry name" value="HET"/>
    <property type="match status" value="1"/>
</dbReference>
<dbReference type="Proteomes" id="UP001211907">
    <property type="component" value="Unassembled WGS sequence"/>
</dbReference>
<sequence length="494" mass="55204">MKIALTKIRRALTPQPPSERMRPSTAEPARAVAPAIDQHDGIYNLYDEIHKLELKKVEKALLCDDFEAKLNREPKNSPDRNLFSEMWIRHNDDLKEIKSQLAALNAQKLGPLYPKDEQLGTTNITTISFLCLKCVSNPSQTVVESFNQMRSCIHTLLNVPMEPEVVYAESVKNDLAALKLHSHNLIPHELISIISVAPELFFLNRINVFESMDSGLQALFRKVCEEAKVDLVSLQAAEHQLGEILETKLLNYPFPDPWSLFLQDGAPVIMSPPKGVTASHFSSGTAQPIGFLNKAMNTALKTAFGSAGLQSGFRPDRLFDCSTRSVVLTSSFQIQTAVEYFCVSHVWGTTQDLLAADFGISAITWKIPISSSGKLNDILMLMKTSGIQYWWMDILCIDQDNISDKNAQVSVMGNIYANGSGTMVYETSLDPENFDAFRVVYNFCMKLKMFSSMQPNNLVWRPNELILHIGTAIQQESLALLAGLLNASDWETRV</sequence>
<reference evidence="3" key="1">
    <citation type="submission" date="2020-05" db="EMBL/GenBank/DDBJ databases">
        <title>Phylogenomic resolution of chytrid fungi.</title>
        <authorList>
            <person name="Stajich J.E."/>
            <person name="Amses K."/>
            <person name="Simmons R."/>
            <person name="Seto K."/>
            <person name="Myers J."/>
            <person name="Bonds A."/>
            <person name="Quandt C.A."/>
            <person name="Barry K."/>
            <person name="Liu P."/>
            <person name="Grigoriev I."/>
            <person name="Longcore J.E."/>
            <person name="James T.Y."/>
        </authorList>
    </citation>
    <scope>NUCLEOTIDE SEQUENCE</scope>
    <source>
        <strain evidence="3">JEL0513</strain>
    </source>
</reference>
<evidence type="ECO:0000313" key="3">
    <source>
        <dbReference type="EMBL" id="KAJ3116951.1"/>
    </source>
</evidence>
<proteinExistence type="predicted"/>
<feature type="region of interest" description="Disordered" evidence="1">
    <location>
        <begin position="1"/>
        <end position="29"/>
    </location>
</feature>
<dbReference type="EMBL" id="JADGJH010001194">
    <property type="protein sequence ID" value="KAJ3116951.1"/>
    <property type="molecule type" value="Genomic_DNA"/>
</dbReference>
<evidence type="ECO:0000256" key="1">
    <source>
        <dbReference type="SAM" id="MobiDB-lite"/>
    </source>
</evidence>
<keyword evidence="4" id="KW-1185">Reference proteome</keyword>
<dbReference type="PANTHER" id="PTHR33112">
    <property type="entry name" value="DOMAIN PROTEIN, PUTATIVE-RELATED"/>
    <property type="match status" value="1"/>
</dbReference>
<evidence type="ECO:0000313" key="4">
    <source>
        <dbReference type="Proteomes" id="UP001211907"/>
    </source>
</evidence>
<evidence type="ECO:0000259" key="2">
    <source>
        <dbReference type="Pfam" id="PF06985"/>
    </source>
</evidence>
<dbReference type="PANTHER" id="PTHR33112:SF12">
    <property type="entry name" value="HETEROKARYON INCOMPATIBILITY DOMAIN-CONTAINING PROTEIN"/>
    <property type="match status" value="1"/>
</dbReference>
<name>A0AAD5T058_9FUNG</name>
<comment type="caution">
    <text evidence="3">The sequence shown here is derived from an EMBL/GenBank/DDBJ whole genome shotgun (WGS) entry which is preliminary data.</text>
</comment>